<keyword evidence="7" id="KW-1185">Reference proteome</keyword>
<keyword evidence="2" id="KW-0285">Flavoprotein</keyword>
<comment type="similarity">
    <text evidence="1">Belongs to the flavin oxidoreductase frp family.</text>
</comment>
<name>A0ABV2FFK5_9STRE</name>
<protein>
    <submittedName>
        <fullName evidence="6">Nitroreductase</fullName>
    </submittedName>
</protein>
<dbReference type="Gene3D" id="3.40.109.10">
    <property type="entry name" value="NADH Oxidase"/>
    <property type="match status" value="1"/>
</dbReference>
<sequence>MGKLAEQGQFQTIMLEVGHFFIFCSDVKRHADFAQQEGDSSTSLAGCGDGCAIDATLVSQNRVIAVESMGLGSCYIGGIRDRIETIADLLQLPEHVYPVYGLSVGHPAHRNPVKSHFYSSAIYHHNH</sequence>
<keyword evidence="3" id="KW-0288">FMN</keyword>
<dbReference type="EMBL" id="JBEPLO010000003">
    <property type="protein sequence ID" value="MET3557348.1"/>
    <property type="molecule type" value="Genomic_DNA"/>
</dbReference>
<dbReference type="InterPro" id="IPR029479">
    <property type="entry name" value="Nitroreductase"/>
</dbReference>
<comment type="caution">
    <text evidence="6">The sequence shown here is derived from an EMBL/GenBank/DDBJ whole genome shotgun (WGS) entry which is preliminary data.</text>
</comment>
<evidence type="ECO:0000313" key="7">
    <source>
        <dbReference type="Proteomes" id="UP001549122"/>
    </source>
</evidence>
<dbReference type="SUPFAM" id="SSF55469">
    <property type="entry name" value="FMN-dependent nitroreductase-like"/>
    <property type="match status" value="1"/>
</dbReference>
<dbReference type="InterPro" id="IPR016446">
    <property type="entry name" value="Flavin_OxRdtase_Frp"/>
</dbReference>
<evidence type="ECO:0000256" key="3">
    <source>
        <dbReference type="ARBA" id="ARBA00022643"/>
    </source>
</evidence>
<dbReference type="RefSeq" id="WP_354364104.1">
    <property type="nucleotide sequence ID" value="NZ_JBEPLO010000003.1"/>
</dbReference>
<gene>
    <name evidence="6" type="ORF">ABID29_000457</name>
</gene>
<reference evidence="6 7" key="1">
    <citation type="submission" date="2024-06" db="EMBL/GenBank/DDBJ databases">
        <title>Genomic Encyclopedia of Type Strains, Phase IV (KMG-IV): sequencing the most valuable type-strain genomes for metagenomic binning, comparative biology and taxonomic classification.</title>
        <authorList>
            <person name="Goeker M."/>
        </authorList>
    </citation>
    <scope>NUCLEOTIDE SEQUENCE [LARGE SCALE GENOMIC DNA]</scope>
    <source>
        <strain evidence="6 7">DSM 28303</strain>
    </source>
</reference>
<organism evidence="6 7">
    <name type="scientific">Streptococcus rupicaprae</name>
    <dbReference type="NCBI Taxonomy" id="759619"/>
    <lineage>
        <taxon>Bacteria</taxon>
        <taxon>Bacillati</taxon>
        <taxon>Bacillota</taxon>
        <taxon>Bacilli</taxon>
        <taxon>Lactobacillales</taxon>
        <taxon>Streptococcaceae</taxon>
        <taxon>Streptococcus</taxon>
    </lineage>
</organism>
<dbReference type="PANTHER" id="PTHR43425:SF3">
    <property type="entry name" value="NADPH-DEPENDENT OXIDOREDUCTASE"/>
    <property type="match status" value="1"/>
</dbReference>
<accession>A0ABV2FFK5</accession>
<feature type="domain" description="Nitroreductase" evidence="5">
    <location>
        <begin position="52"/>
        <end position="106"/>
    </location>
</feature>
<evidence type="ECO:0000256" key="4">
    <source>
        <dbReference type="ARBA" id="ARBA00023002"/>
    </source>
</evidence>
<evidence type="ECO:0000313" key="6">
    <source>
        <dbReference type="EMBL" id="MET3557348.1"/>
    </source>
</evidence>
<keyword evidence="4" id="KW-0560">Oxidoreductase</keyword>
<evidence type="ECO:0000256" key="2">
    <source>
        <dbReference type="ARBA" id="ARBA00022630"/>
    </source>
</evidence>
<evidence type="ECO:0000259" key="5">
    <source>
        <dbReference type="Pfam" id="PF00881"/>
    </source>
</evidence>
<dbReference type="Pfam" id="PF00881">
    <property type="entry name" value="Nitroreductase"/>
    <property type="match status" value="1"/>
</dbReference>
<dbReference type="Proteomes" id="UP001549122">
    <property type="component" value="Unassembled WGS sequence"/>
</dbReference>
<dbReference type="InterPro" id="IPR000415">
    <property type="entry name" value="Nitroreductase-like"/>
</dbReference>
<evidence type="ECO:0000256" key="1">
    <source>
        <dbReference type="ARBA" id="ARBA00008366"/>
    </source>
</evidence>
<proteinExistence type="inferred from homology"/>
<dbReference type="PANTHER" id="PTHR43425">
    <property type="entry name" value="OXYGEN-INSENSITIVE NADPH NITROREDUCTASE"/>
    <property type="match status" value="1"/>
</dbReference>